<feature type="compositionally biased region" description="Basic and acidic residues" evidence="7">
    <location>
        <begin position="21"/>
        <end position="48"/>
    </location>
</feature>
<evidence type="ECO:0000256" key="5">
    <source>
        <dbReference type="ARBA" id="ARBA00023163"/>
    </source>
</evidence>
<dbReference type="InterPro" id="IPR007219">
    <property type="entry name" value="XnlR_reg_dom"/>
</dbReference>
<dbReference type="GeneID" id="38114017"/>
<gene>
    <name evidence="9" type="ORF">DSM5745_03647</name>
</gene>
<organism evidence="9 10">
    <name type="scientific">Aspergillus mulundensis</name>
    <dbReference type="NCBI Taxonomy" id="1810919"/>
    <lineage>
        <taxon>Eukaryota</taxon>
        <taxon>Fungi</taxon>
        <taxon>Dikarya</taxon>
        <taxon>Ascomycota</taxon>
        <taxon>Pezizomycotina</taxon>
        <taxon>Eurotiomycetes</taxon>
        <taxon>Eurotiomycetidae</taxon>
        <taxon>Eurotiales</taxon>
        <taxon>Aspergillaceae</taxon>
        <taxon>Aspergillus</taxon>
        <taxon>Aspergillus subgen. Nidulantes</taxon>
    </lineage>
</organism>
<feature type="region of interest" description="Disordered" evidence="7">
    <location>
        <begin position="1"/>
        <end position="62"/>
    </location>
</feature>
<name>A0A3D8SKZ3_9EURO</name>
<dbReference type="GO" id="GO:0005634">
    <property type="term" value="C:nucleus"/>
    <property type="evidence" value="ECO:0007669"/>
    <property type="project" value="TreeGrafter"/>
</dbReference>
<dbReference type="RefSeq" id="XP_026606529.1">
    <property type="nucleotide sequence ID" value="XM_026745663.1"/>
</dbReference>
<dbReference type="Proteomes" id="UP000256690">
    <property type="component" value="Unassembled WGS sequence"/>
</dbReference>
<dbReference type="GO" id="GO:0006351">
    <property type="term" value="P:DNA-templated transcription"/>
    <property type="evidence" value="ECO:0007669"/>
    <property type="project" value="InterPro"/>
</dbReference>
<evidence type="ECO:0000313" key="9">
    <source>
        <dbReference type="EMBL" id="RDW87005.1"/>
    </source>
</evidence>
<proteinExistence type="predicted"/>
<evidence type="ECO:0000256" key="1">
    <source>
        <dbReference type="ARBA" id="ARBA00022723"/>
    </source>
</evidence>
<dbReference type="OrthoDB" id="5414787at2759"/>
<keyword evidence="5" id="KW-0804">Transcription</keyword>
<dbReference type="PANTHER" id="PTHR31944:SF131">
    <property type="entry name" value="HEME-RESPONSIVE ZINC FINGER TRANSCRIPTION FACTOR HAP1"/>
    <property type="match status" value="1"/>
</dbReference>
<dbReference type="GO" id="GO:0008270">
    <property type="term" value="F:zinc ion binding"/>
    <property type="evidence" value="ECO:0007669"/>
    <property type="project" value="InterPro"/>
</dbReference>
<dbReference type="PANTHER" id="PTHR31944">
    <property type="entry name" value="HEME-RESPONSIVE ZINC FINGER TRANSCRIPTION FACTOR HAP1"/>
    <property type="match status" value="1"/>
</dbReference>
<sequence>MSSSAVTTRKRRCHSEPPTLYHEDLDGDRGLLRKDGEDGQPESKRPRLEALPCTEGTTGPGAVDDWLLEAAGLLKNLRKAGTTAPAGSDDDSGPSDAERIAAPMARELTTDKSVVRLQTEIDFLQAKSKQQLAPFPQSTYMAARGSGCHHAHEYLKHILPPKAVCDHLLTVYAATFERIYRVLHMPTFRRLYEEFWSCQMPTDCQPPPAPMARFLPQLAAVLAIASMLASQAYRETHAAILAGFDAFVIPSLRMWRIHATRNRAGGQESEFAAIQTRTLLLLAETLRCDAPAKLHSDSMMLLYQAMNSNLPRAPCTSPNLSAFEAEMRRRVWVTIVALDLQASVLSSMPLNTPAFDLGPFCPPMIDDSDFDEHCAELPSETTNWAPAAFEAAMLSHFSDQFRAIERVADFEEQQQLQSLVDARTCGVNLKRRIDQIPASFKADDPVPHESLPSLPRLLHTLHIRRPVVRVFRAIMASAHASSIERESAAMTLLDSSMSVLQLPGWFDQVSGSGCDAGMAPSRHSETIYRVCRRDIVNAALDLCACKEHLHYCSSDVSDKFGDVLESVEGALDGLCRTLDNPTRPGDMDDIVHVAVALHLARSGNPEKVTKEVVRPAVIKALSSCRQRLVSSVLKRRTDSDSDVDRQPTPSSQASDETARQYGPDFARDDPALAAEFAGFVVKRLYD</sequence>
<keyword evidence="10" id="KW-1185">Reference proteome</keyword>
<evidence type="ECO:0000259" key="8">
    <source>
        <dbReference type="Pfam" id="PF04082"/>
    </source>
</evidence>
<feature type="compositionally biased region" description="Basic and acidic residues" evidence="7">
    <location>
        <begin position="635"/>
        <end position="645"/>
    </location>
</feature>
<comment type="caution">
    <text evidence="9">The sequence shown here is derived from an EMBL/GenBank/DDBJ whole genome shotgun (WGS) entry which is preliminary data.</text>
</comment>
<protein>
    <recommendedName>
        <fullName evidence="8">Xylanolytic transcriptional activator regulatory domain-containing protein</fullName>
    </recommendedName>
</protein>
<feature type="region of interest" description="Disordered" evidence="7">
    <location>
        <begin position="633"/>
        <end position="666"/>
    </location>
</feature>
<keyword evidence="2" id="KW-0862">Zinc</keyword>
<dbReference type="GO" id="GO:0000978">
    <property type="term" value="F:RNA polymerase II cis-regulatory region sequence-specific DNA binding"/>
    <property type="evidence" value="ECO:0007669"/>
    <property type="project" value="TreeGrafter"/>
</dbReference>
<feature type="domain" description="Xylanolytic transcriptional activator regulatory" evidence="8">
    <location>
        <begin position="171"/>
        <end position="370"/>
    </location>
</feature>
<dbReference type="EMBL" id="PVWQ01000003">
    <property type="protein sequence ID" value="RDW87005.1"/>
    <property type="molecule type" value="Genomic_DNA"/>
</dbReference>
<keyword evidence="4" id="KW-0238">DNA-binding</keyword>
<reference evidence="9 10" key="1">
    <citation type="journal article" date="2018" name="IMA Fungus">
        <title>IMA Genome-F 9: Draft genome sequence of Annulohypoxylon stygium, Aspergillus mulundensis, Berkeleyomyces basicola (syn. Thielaviopsis basicola), Ceratocystis smalleyi, two Cercospora beticola strains, Coleophoma cylindrospora, Fusarium fracticaudum, Phialophora cf. hyalina, and Morchella septimelata.</title>
        <authorList>
            <person name="Wingfield B.D."/>
            <person name="Bills G.F."/>
            <person name="Dong Y."/>
            <person name="Huang W."/>
            <person name="Nel W.J."/>
            <person name="Swalarsk-Parry B.S."/>
            <person name="Vaghefi N."/>
            <person name="Wilken P.M."/>
            <person name="An Z."/>
            <person name="de Beer Z.W."/>
            <person name="De Vos L."/>
            <person name="Chen L."/>
            <person name="Duong T.A."/>
            <person name="Gao Y."/>
            <person name="Hammerbacher A."/>
            <person name="Kikkert J.R."/>
            <person name="Li Y."/>
            <person name="Li H."/>
            <person name="Li K."/>
            <person name="Li Q."/>
            <person name="Liu X."/>
            <person name="Ma X."/>
            <person name="Naidoo K."/>
            <person name="Pethybridge S.J."/>
            <person name="Sun J."/>
            <person name="Steenkamp E.T."/>
            <person name="van der Nest M.A."/>
            <person name="van Wyk S."/>
            <person name="Wingfield M.J."/>
            <person name="Xiong C."/>
            <person name="Yue Q."/>
            <person name="Zhang X."/>
        </authorList>
    </citation>
    <scope>NUCLEOTIDE SEQUENCE [LARGE SCALE GENOMIC DNA]</scope>
    <source>
        <strain evidence="9 10">DSM 5745</strain>
    </source>
</reference>
<keyword evidence="1" id="KW-0479">Metal-binding</keyword>
<evidence type="ECO:0000256" key="6">
    <source>
        <dbReference type="ARBA" id="ARBA00023242"/>
    </source>
</evidence>
<dbReference type="AlphaFoldDB" id="A0A3D8SKZ3"/>
<evidence type="ECO:0000256" key="4">
    <source>
        <dbReference type="ARBA" id="ARBA00023125"/>
    </source>
</evidence>
<dbReference type="GO" id="GO:0001228">
    <property type="term" value="F:DNA-binding transcription activator activity, RNA polymerase II-specific"/>
    <property type="evidence" value="ECO:0007669"/>
    <property type="project" value="TreeGrafter"/>
</dbReference>
<dbReference type="STRING" id="1810919.A0A3D8SKZ3"/>
<evidence type="ECO:0000256" key="2">
    <source>
        <dbReference type="ARBA" id="ARBA00022833"/>
    </source>
</evidence>
<evidence type="ECO:0000256" key="3">
    <source>
        <dbReference type="ARBA" id="ARBA00023015"/>
    </source>
</evidence>
<dbReference type="Pfam" id="PF04082">
    <property type="entry name" value="Fungal_trans"/>
    <property type="match status" value="1"/>
</dbReference>
<accession>A0A3D8SKZ3</accession>
<evidence type="ECO:0000313" key="10">
    <source>
        <dbReference type="Proteomes" id="UP000256690"/>
    </source>
</evidence>
<keyword evidence="6" id="KW-0539">Nucleus</keyword>
<evidence type="ECO:0000256" key="7">
    <source>
        <dbReference type="SAM" id="MobiDB-lite"/>
    </source>
</evidence>
<keyword evidence="3" id="KW-0805">Transcription regulation</keyword>
<dbReference type="InterPro" id="IPR051430">
    <property type="entry name" value="Fungal_TF_Env_Response"/>
</dbReference>
<dbReference type="CDD" id="cd12148">
    <property type="entry name" value="fungal_TF_MHR"/>
    <property type="match status" value="1"/>
</dbReference>